<dbReference type="GeneID" id="20644848"/>
<dbReference type="EMBL" id="JH159151">
    <property type="protein sequence ID" value="EGZ29217.1"/>
    <property type="molecule type" value="Genomic_DNA"/>
</dbReference>
<keyword evidence="3 7" id="KW-0812">Transmembrane</keyword>
<keyword evidence="2" id="KW-0813">Transport</keyword>
<dbReference type="AlphaFoldDB" id="G4YKR3"/>
<dbReference type="InterPro" id="IPR039309">
    <property type="entry name" value="BT1"/>
</dbReference>
<feature type="transmembrane region" description="Helical" evidence="7">
    <location>
        <begin position="300"/>
        <end position="325"/>
    </location>
</feature>
<protein>
    <recommendedName>
        <fullName evidence="10">Transmembrane protein</fullName>
    </recommendedName>
</protein>
<evidence type="ECO:0000256" key="2">
    <source>
        <dbReference type="ARBA" id="ARBA00022448"/>
    </source>
</evidence>
<dbReference type="KEGG" id="psoj:PHYSODRAFT_322756"/>
<keyword evidence="4 7" id="KW-1133">Transmembrane helix</keyword>
<organism evidence="8 9">
    <name type="scientific">Phytophthora sojae (strain P6497)</name>
    <name type="common">Soybean stem and root rot agent</name>
    <name type="synonym">Phytophthora megasperma f. sp. glycines</name>
    <dbReference type="NCBI Taxonomy" id="1094619"/>
    <lineage>
        <taxon>Eukaryota</taxon>
        <taxon>Sar</taxon>
        <taxon>Stramenopiles</taxon>
        <taxon>Oomycota</taxon>
        <taxon>Peronosporomycetes</taxon>
        <taxon>Peronosporales</taxon>
        <taxon>Peronosporaceae</taxon>
        <taxon>Phytophthora</taxon>
    </lineage>
</organism>
<feature type="transmembrane region" description="Helical" evidence="7">
    <location>
        <begin position="436"/>
        <end position="457"/>
    </location>
</feature>
<keyword evidence="9" id="KW-1185">Reference proteome</keyword>
<feature type="transmembrane region" description="Helical" evidence="7">
    <location>
        <begin position="587"/>
        <end position="607"/>
    </location>
</feature>
<evidence type="ECO:0000313" key="9">
    <source>
        <dbReference type="Proteomes" id="UP000002640"/>
    </source>
</evidence>
<proteinExistence type="predicted"/>
<dbReference type="RefSeq" id="XP_009516492.1">
    <property type="nucleotide sequence ID" value="XM_009518197.1"/>
</dbReference>
<dbReference type="OMA" id="WEVCQEK"/>
<feature type="region of interest" description="Disordered" evidence="6">
    <location>
        <begin position="68"/>
        <end position="101"/>
    </location>
</feature>
<feature type="transmembrane region" description="Helical" evidence="7">
    <location>
        <begin position="364"/>
        <end position="381"/>
    </location>
</feature>
<gene>
    <name evidence="8" type="ORF">PHYSODRAFT_322756</name>
</gene>
<evidence type="ECO:0000256" key="6">
    <source>
        <dbReference type="SAM" id="MobiDB-lite"/>
    </source>
</evidence>
<evidence type="ECO:0000256" key="1">
    <source>
        <dbReference type="ARBA" id="ARBA00004141"/>
    </source>
</evidence>
<name>G4YKR3_PHYSP</name>
<comment type="subcellular location">
    <subcellularLocation>
        <location evidence="1">Membrane</location>
        <topology evidence="1">Multi-pass membrane protein</topology>
    </subcellularLocation>
</comment>
<feature type="transmembrane region" description="Helical" evidence="7">
    <location>
        <begin position="463"/>
        <end position="486"/>
    </location>
</feature>
<dbReference type="Proteomes" id="UP000002640">
    <property type="component" value="Unassembled WGS sequence"/>
</dbReference>
<keyword evidence="5 7" id="KW-0472">Membrane</keyword>
<feature type="transmembrane region" description="Helical" evidence="7">
    <location>
        <begin position="546"/>
        <end position="567"/>
    </location>
</feature>
<evidence type="ECO:0000313" key="8">
    <source>
        <dbReference type="EMBL" id="EGZ29217.1"/>
    </source>
</evidence>
<sequence length="610" mass="66283">MQQSSVEDGSFANNSLGFRPIVLYDMRLDMADESLTLSRSRKEQQLPHFSTLSSCELDDIDANCSAQLSPHDLRQGRTPTSQPFQAEEYSPPPRSRGRGPATADTMFNYRALGSLRSGLAPIALLSRWHAGLAVTAFVLGAAKGVVRAAYRPLLLTTLNEKFNRKYDPDAALLDWADMLSVLLGLFSDCMPIYGTRRKAYIALGWILSGVSYASVYGIYKDQIQDVQTPGRIFGRLLEAWSVAGSFALQLSWVAALALVVGFGQRETLSERGGLAMLFLVLWQAGNLVALIGVAELQSTLTLLHTSACLATASLVALLSVLCFLYDDDDQESTVTLAASTKRVGVVPALRTGVIQVWEVCQEKVTYHVLLFLLIYGVLLKARDPGVHKALATWSGFGFDDSVRAESPWVLVVESGVALIALLHAKWRLLTTAWRRLAFVGVGVVVVGSLVQATLIATDTVRSKWFFSLFCGLVVWPKTWILLFIVLTATEVTHVGCEGVTMGLVLSGQGLGTSALNAVTEWIGRATNTKVTQQLIAEDSHSTRSRILFAAIAYAAVNLLAALAVPWLPRSKIETQQLRAFGGYSRRGAALIVAIFVLLLALAITANFEVV</sequence>
<feature type="transmembrane region" description="Helical" evidence="7">
    <location>
        <begin position="406"/>
        <end position="424"/>
    </location>
</feature>
<dbReference type="GO" id="GO:0016020">
    <property type="term" value="C:membrane"/>
    <property type="evidence" value="ECO:0007669"/>
    <property type="project" value="UniProtKB-SubCell"/>
</dbReference>
<evidence type="ECO:0000256" key="3">
    <source>
        <dbReference type="ARBA" id="ARBA00022692"/>
    </source>
</evidence>
<feature type="transmembrane region" description="Helical" evidence="7">
    <location>
        <begin position="199"/>
        <end position="219"/>
    </location>
</feature>
<evidence type="ECO:0008006" key="10">
    <source>
        <dbReference type="Google" id="ProtNLM"/>
    </source>
</evidence>
<evidence type="ECO:0000256" key="4">
    <source>
        <dbReference type="ARBA" id="ARBA00022989"/>
    </source>
</evidence>
<dbReference type="PANTHER" id="PTHR31585:SF5">
    <property type="entry name" value="RNA-BINDING S4 DOMAIN-CONTAINING PROTEIN"/>
    <property type="match status" value="1"/>
</dbReference>
<evidence type="ECO:0000256" key="5">
    <source>
        <dbReference type="ARBA" id="ARBA00023136"/>
    </source>
</evidence>
<dbReference type="InParanoid" id="G4YKR3"/>
<accession>G4YKR3</accession>
<feature type="transmembrane region" description="Helical" evidence="7">
    <location>
        <begin position="239"/>
        <end position="262"/>
    </location>
</feature>
<feature type="transmembrane region" description="Helical" evidence="7">
    <location>
        <begin position="274"/>
        <end position="294"/>
    </location>
</feature>
<reference evidence="8 9" key="1">
    <citation type="journal article" date="2006" name="Science">
        <title>Phytophthora genome sequences uncover evolutionary origins and mechanisms of pathogenesis.</title>
        <authorList>
            <person name="Tyler B.M."/>
            <person name="Tripathy S."/>
            <person name="Zhang X."/>
            <person name="Dehal P."/>
            <person name="Jiang R.H."/>
            <person name="Aerts A."/>
            <person name="Arredondo F.D."/>
            <person name="Baxter L."/>
            <person name="Bensasson D."/>
            <person name="Beynon J.L."/>
            <person name="Chapman J."/>
            <person name="Damasceno C.M."/>
            <person name="Dorrance A.E."/>
            <person name="Dou D."/>
            <person name="Dickerman A.W."/>
            <person name="Dubchak I.L."/>
            <person name="Garbelotto M."/>
            <person name="Gijzen M."/>
            <person name="Gordon S.G."/>
            <person name="Govers F."/>
            <person name="Grunwald N.J."/>
            <person name="Huang W."/>
            <person name="Ivors K.L."/>
            <person name="Jones R.W."/>
            <person name="Kamoun S."/>
            <person name="Krampis K."/>
            <person name="Lamour K.H."/>
            <person name="Lee M.K."/>
            <person name="McDonald W.H."/>
            <person name="Medina M."/>
            <person name="Meijer H.J."/>
            <person name="Nordberg E.K."/>
            <person name="Maclean D.J."/>
            <person name="Ospina-Giraldo M.D."/>
            <person name="Morris P.F."/>
            <person name="Phuntumart V."/>
            <person name="Putnam N.H."/>
            <person name="Rash S."/>
            <person name="Rose J.K."/>
            <person name="Sakihama Y."/>
            <person name="Salamov A.A."/>
            <person name="Savidor A."/>
            <person name="Scheuring C.F."/>
            <person name="Smith B.M."/>
            <person name="Sobral B.W."/>
            <person name="Terry A."/>
            <person name="Torto-Alalibo T.A."/>
            <person name="Win J."/>
            <person name="Xu Z."/>
            <person name="Zhang H."/>
            <person name="Grigoriev I.V."/>
            <person name="Rokhsar D.S."/>
            <person name="Boore J.L."/>
        </authorList>
    </citation>
    <scope>NUCLEOTIDE SEQUENCE [LARGE SCALE GENOMIC DNA]</scope>
    <source>
        <strain evidence="8 9">P6497</strain>
    </source>
</reference>
<evidence type="ECO:0000256" key="7">
    <source>
        <dbReference type="SAM" id="Phobius"/>
    </source>
</evidence>
<dbReference type="PANTHER" id="PTHR31585">
    <property type="entry name" value="FOLATE-BIOPTERIN TRANSPORTER 1, CHLOROPLASTIC"/>
    <property type="match status" value="1"/>
</dbReference>